<keyword evidence="1" id="KW-1133">Transmembrane helix</keyword>
<protein>
    <submittedName>
        <fullName evidence="2">Uncharacterized protein</fullName>
    </submittedName>
</protein>
<feature type="transmembrane region" description="Helical" evidence="1">
    <location>
        <begin position="93"/>
        <end position="116"/>
    </location>
</feature>
<dbReference type="AlphaFoldDB" id="A0A383BZY3"/>
<name>A0A383BZY3_9ZZZZ</name>
<feature type="transmembrane region" description="Helical" evidence="1">
    <location>
        <begin position="28"/>
        <end position="48"/>
    </location>
</feature>
<evidence type="ECO:0000313" key="2">
    <source>
        <dbReference type="EMBL" id="SVE25484.1"/>
    </source>
</evidence>
<keyword evidence="1" id="KW-0472">Membrane</keyword>
<reference evidence="2" key="1">
    <citation type="submission" date="2018-05" db="EMBL/GenBank/DDBJ databases">
        <authorList>
            <person name="Lanie J.A."/>
            <person name="Ng W.-L."/>
            <person name="Kazmierczak K.M."/>
            <person name="Andrzejewski T.M."/>
            <person name="Davidsen T.M."/>
            <person name="Wayne K.J."/>
            <person name="Tettelin H."/>
            <person name="Glass J.I."/>
            <person name="Rusch D."/>
            <person name="Podicherti R."/>
            <person name="Tsui H.-C.T."/>
            <person name="Winkler M.E."/>
        </authorList>
    </citation>
    <scope>NUCLEOTIDE SEQUENCE</scope>
</reference>
<gene>
    <name evidence="2" type="ORF">METZ01_LOCUS478338</name>
</gene>
<sequence>MVFVIASILLGLGVGGWGIMEYRANGEISALIMGLIFLIMGVALMIYGNRMLKKTKHIGYLTLSLLFGLKQNTLACAACYGESDSPMAEGMNAGILFLLIVVGGTLAAITGFFIFIMRRAQLQAARDKLLRNPELIGIRSMDLSKNTSIPRHIS</sequence>
<feature type="transmembrane region" description="Helical" evidence="1">
    <location>
        <begin position="60"/>
        <end position="81"/>
    </location>
</feature>
<proteinExistence type="predicted"/>
<evidence type="ECO:0000256" key="1">
    <source>
        <dbReference type="SAM" id="Phobius"/>
    </source>
</evidence>
<keyword evidence="1" id="KW-0812">Transmembrane</keyword>
<organism evidence="2">
    <name type="scientific">marine metagenome</name>
    <dbReference type="NCBI Taxonomy" id="408172"/>
    <lineage>
        <taxon>unclassified sequences</taxon>
        <taxon>metagenomes</taxon>
        <taxon>ecological metagenomes</taxon>
    </lineage>
</organism>
<dbReference type="EMBL" id="UINC01204656">
    <property type="protein sequence ID" value="SVE25484.1"/>
    <property type="molecule type" value="Genomic_DNA"/>
</dbReference>
<accession>A0A383BZY3</accession>